<feature type="binding site" evidence="7">
    <location>
        <position position="197"/>
    </location>
    <ligand>
        <name>substrate</name>
    </ligand>
</feature>
<evidence type="ECO:0000256" key="5">
    <source>
        <dbReference type="ARBA" id="ARBA00031395"/>
    </source>
</evidence>
<dbReference type="InterPro" id="IPR006223">
    <property type="entry name" value="GcvT"/>
</dbReference>
<evidence type="ECO:0000313" key="11">
    <source>
        <dbReference type="Proteomes" id="UP000503820"/>
    </source>
</evidence>
<dbReference type="Gene3D" id="3.30.1360.120">
    <property type="entry name" value="Probable tRNA modification gtpase trme, domain 1"/>
    <property type="match status" value="1"/>
</dbReference>
<evidence type="ECO:0000256" key="4">
    <source>
        <dbReference type="ARBA" id="ARBA00022679"/>
    </source>
</evidence>
<evidence type="ECO:0000313" key="10">
    <source>
        <dbReference type="EMBL" id="GFM35506.1"/>
    </source>
</evidence>
<sequence>MSDLLHTPLTAWHIAQGAKMAPFAGWNMPIQYKGIIVEHNHTREHASIFDICHMGEFVLRGAGAREALSRIVTHNLDTLGPGKCRYGFLLNEQGGILDDLIVYCMGADDYMLVVNGACTASDFAWIASHLPAQLHFEDISAQTAKIDLQGPASYAVLETLLGSGLRSLKYFNHVTVEFAGSPLIVSRTGYTGELGYEFYLPADNAQTLWDTLCADTRVEPAGLGARDTLRLEVGLPLYGQDLDTDHTPTEAGMGWLLKSPAQYIGKGGDARVRHMLIPLSIPGRRAARHHDVVCLPQGEGAGREVGIVTSGSFCPSVGHSVALAYVEREYAEETAFVIKASRTELKAARAELPFYKNGTARMKLED</sequence>
<evidence type="ECO:0000256" key="3">
    <source>
        <dbReference type="ARBA" id="ARBA00022576"/>
    </source>
</evidence>
<dbReference type="InterPro" id="IPR027266">
    <property type="entry name" value="TrmE/GcvT-like"/>
</dbReference>
<dbReference type="Proteomes" id="UP000503820">
    <property type="component" value="Unassembled WGS sequence"/>
</dbReference>
<evidence type="ECO:0000259" key="9">
    <source>
        <dbReference type="Pfam" id="PF08669"/>
    </source>
</evidence>
<evidence type="ECO:0000256" key="7">
    <source>
        <dbReference type="PIRSR" id="PIRSR006487-1"/>
    </source>
</evidence>
<proteinExistence type="inferred from homology"/>
<dbReference type="InterPro" id="IPR029043">
    <property type="entry name" value="GcvT/YgfZ_C"/>
</dbReference>
<reference evidence="10 11" key="1">
    <citation type="submission" date="2020-05" db="EMBL/GenBank/DDBJ databases">
        <title>Draft genome sequence of Desulfovibrio psychrotolerans JS1T.</title>
        <authorList>
            <person name="Ueno A."/>
            <person name="Tamazawa S."/>
            <person name="Tamamura S."/>
            <person name="Murakami T."/>
            <person name="Kiyama T."/>
            <person name="Inomata H."/>
            <person name="Amano Y."/>
            <person name="Miyakawa K."/>
            <person name="Tamaki H."/>
            <person name="Naganuma T."/>
            <person name="Kaneko K."/>
        </authorList>
    </citation>
    <scope>NUCLEOTIDE SEQUENCE [LARGE SCALE GENOMIC DNA]</scope>
    <source>
        <strain evidence="10 11">JS1</strain>
    </source>
</reference>
<dbReference type="GO" id="GO:0004047">
    <property type="term" value="F:aminomethyltransferase activity"/>
    <property type="evidence" value="ECO:0007669"/>
    <property type="project" value="UniProtKB-EC"/>
</dbReference>
<dbReference type="Pfam" id="PF01571">
    <property type="entry name" value="GCV_T"/>
    <property type="match status" value="1"/>
</dbReference>
<keyword evidence="11" id="KW-1185">Reference proteome</keyword>
<dbReference type="SUPFAM" id="SSF103025">
    <property type="entry name" value="Folate-binding domain"/>
    <property type="match status" value="1"/>
</dbReference>
<organism evidence="10 11">
    <name type="scientific">Desulfovibrio psychrotolerans</name>
    <dbReference type="NCBI Taxonomy" id="415242"/>
    <lineage>
        <taxon>Bacteria</taxon>
        <taxon>Pseudomonadati</taxon>
        <taxon>Thermodesulfobacteriota</taxon>
        <taxon>Desulfovibrionia</taxon>
        <taxon>Desulfovibrionales</taxon>
        <taxon>Desulfovibrionaceae</taxon>
        <taxon>Desulfovibrio</taxon>
    </lineage>
</organism>
<dbReference type="RefSeq" id="WP_174408223.1">
    <property type="nucleotide sequence ID" value="NZ_BLVP01000001.1"/>
</dbReference>
<dbReference type="FunFam" id="3.30.70.1400:FF:000001">
    <property type="entry name" value="Aminomethyltransferase"/>
    <property type="match status" value="1"/>
</dbReference>
<evidence type="ECO:0000256" key="1">
    <source>
        <dbReference type="ARBA" id="ARBA00008609"/>
    </source>
</evidence>
<evidence type="ECO:0000256" key="6">
    <source>
        <dbReference type="ARBA" id="ARBA00047665"/>
    </source>
</evidence>
<dbReference type="GO" id="GO:0005829">
    <property type="term" value="C:cytosol"/>
    <property type="evidence" value="ECO:0007669"/>
    <property type="project" value="TreeGrafter"/>
</dbReference>
<evidence type="ECO:0000259" key="8">
    <source>
        <dbReference type="Pfam" id="PF01571"/>
    </source>
</evidence>
<dbReference type="GO" id="GO:0008483">
    <property type="term" value="F:transaminase activity"/>
    <property type="evidence" value="ECO:0007669"/>
    <property type="project" value="UniProtKB-KW"/>
</dbReference>
<dbReference type="EMBL" id="BLVP01000001">
    <property type="protein sequence ID" value="GFM35506.1"/>
    <property type="molecule type" value="Genomic_DNA"/>
</dbReference>
<dbReference type="PANTHER" id="PTHR43757:SF2">
    <property type="entry name" value="AMINOMETHYLTRANSFERASE, MITOCHONDRIAL"/>
    <property type="match status" value="1"/>
</dbReference>
<dbReference type="AlphaFoldDB" id="A0A7J0BP83"/>
<comment type="similarity">
    <text evidence="1">Belongs to the GcvT family.</text>
</comment>
<keyword evidence="4" id="KW-0808">Transferase</keyword>
<protein>
    <recommendedName>
        <fullName evidence="2">aminomethyltransferase</fullName>
        <ecNumber evidence="2">2.1.2.10</ecNumber>
    </recommendedName>
    <alternativeName>
        <fullName evidence="5">Glycine cleavage system T protein</fullName>
    </alternativeName>
</protein>
<dbReference type="Gene3D" id="3.30.70.1400">
    <property type="entry name" value="Aminomethyltransferase beta-barrel domains"/>
    <property type="match status" value="1"/>
</dbReference>
<dbReference type="Gene3D" id="2.40.30.110">
    <property type="entry name" value="Aminomethyltransferase beta-barrel domains"/>
    <property type="match status" value="1"/>
</dbReference>
<evidence type="ECO:0000256" key="2">
    <source>
        <dbReference type="ARBA" id="ARBA00012616"/>
    </source>
</evidence>
<feature type="domain" description="GCVT N-terminal" evidence="8">
    <location>
        <begin position="9"/>
        <end position="258"/>
    </location>
</feature>
<keyword evidence="3" id="KW-0032">Aminotransferase</keyword>
<dbReference type="NCBIfam" id="TIGR00528">
    <property type="entry name" value="gcvT"/>
    <property type="match status" value="1"/>
</dbReference>
<dbReference type="InterPro" id="IPR006222">
    <property type="entry name" value="GCVT_N"/>
</dbReference>
<dbReference type="InterPro" id="IPR028896">
    <property type="entry name" value="GcvT/YgfZ/DmdA"/>
</dbReference>
<dbReference type="GO" id="GO:0005960">
    <property type="term" value="C:glycine cleavage complex"/>
    <property type="evidence" value="ECO:0007669"/>
    <property type="project" value="InterPro"/>
</dbReference>
<feature type="domain" description="Aminomethyltransferase C-terminal" evidence="9">
    <location>
        <begin position="280"/>
        <end position="356"/>
    </location>
</feature>
<dbReference type="GO" id="GO:0006546">
    <property type="term" value="P:glycine catabolic process"/>
    <property type="evidence" value="ECO:0007669"/>
    <property type="project" value="InterPro"/>
</dbReference>
<dbReference type="SUPFAM" id="SSF101790">
    <property type="entry name" value="Aminomethyltransferase beta-barrel domain"/>
    <property type="match status" value="1"/>
</dbReference>
<accession>A0A7J0BP83</accession>
<comment type="catalytic activity">
    <reaction evidence="6">
        <text>N(6)-[(R)-S(8)-aminomethyldihydrolipoyl]-L-lysyl-[protein] + (6S)-5,6,7,8-tetrahydrofolate = N(6)-[(R)-dihydrolipoyl]-L-lysyl-[protein] + (6R)-5,10-methylene-5,6,7,8-tetrahydrofolate + NH4(+)</text>
        <dbReference type="Rhea" id="RHEA:16945"/>
        <dbReference type="Rhea" id="RHEA-COMP:10475"/>
        <dbReference type="Rhea" id="RHEA-COMP:10492"/>
        <dbReference type="ChEBI" id="CHEBI:15636"/>
        <dbReference type="ChEBI" id="CHEBI:28938"/>
        <dbReference type="ChEBI" id="CHEBI:57453"/>
        <dbReference type="ChEBI" id="CHEBI:83100"/>
        <dbReference type="ChEBI" id="CHEBI:83143"/>
        <dbReference type="EC" id="2.1.2.10"/>
    </reaction>
</comment>
<dbReference type="InterPro" id="IPR013977">
    <property type="entry name" value="GcvT_C"/>
</dbReference>
<dbReference type="Pfam" id="PF08669">
    <property type="entry name" value="GCV_T_C"/>
    <property type="match status" value="1"/>
</dbReference>
<name>A0A7J0BP83_9BACT</name>
<comment type="caution">
    <text evidence="10">The sequence shown here is derived from an EMBL/GenBank/DDBJ whole genome shotgun (WGS) entry which is preliminary data.</text>
</comment>
<dbReference type="Gene3D" id="4.10.1250.10">
    <property type="entry name" value="Aminomethyltransferase fragment"/>
    <property type="match status" value="1"/>
</dbReference>
<dbReference type="NCBIfam" id="NF001567">
    <property type="entry name" value="PRK00389.1"/>
    <property type="match status" value="1"/>
</dbReference>
<dbReference type="EC" id="2.1.2.10" evidence="2"/>
<gene>
    <name evidence="10" type="primary">gcvT</name>
    <name evidence="10" type="ORF">DSM19430T_01900</name>
</gene>
<dbReference type="PANTHER" id="PTHR43757">
    <property type="entry name" value="AMINOMETHYLTRANSFERASE"/>
    <property type="match status" value="1"/>
</dbReference>
<dbReference type="PIRSF" id="PIRSF006487">
    <property type="entry name" value="GcvT"/>
    <property type="match status" value="1"/>
</dbReference>